<sequence>MKSNTPAVLTGAHYWDGDFACAEGAIAVGCRFFAGYPITPSTEVAERIALRFPLIGGVFVQMEDELGSMAAILGAAWAGTKSMTVTSGPGFSLMQENIGLGAMTETPCIVVNVQRGGPSTGLPTLTGQQDMMQARWGSHGDYEIIALSPSSPQECFDLTITCFNLSEKYRVPVLLMMDECVGHMTEKVVVPALGKIKVQHRRWYRGAKEKYRPYVPAKDGVPPMVKTGDDYRFHITGLTHDQRGYPVINPACQKQCVGRLVRKIKDNADKIIILKEEETEDADVIVVSYGISYRVATKAIADARKKGVKVGSLRLITVWPFPEKRIVELAKKTKCLVMPEINQGQVYLALERCAKGMCKTKLVPHYGGWVHDPNDILKAIIEGAR</sequence>
<dbReference type="FunFam" id="3.40.50.970:FF:000022">
    <property type="entry name" value="2-oxoglutarate ferredoxin oxidoreductase alpha subunit"/>
    <property type="match status" value="1"/>
</dbReference>
<dbReference type="InterPro" id="IPR029061">
    <property type="entry name" value="THDP-binding"/>
</dbReference>
<dbReference type="EC" id="1.2.7.3" evidence="4"/>
<dbReference type="Pfam" id="PF01855">
    <property type="entry name" value="POR_N"/>
    <property type="match status" value="1"/>
</dbReference>
<evidence type="ECO:0000256" key="1">
    <source>
        <dbReference type="ARBA" id="ARBA00023002"/>
    </source>
</evidence>
<feature type="domain" description="Pyruvate:ferredoxin oxidoreductase core" evidence="3">
    <location>
        <begin position="282"/>
        <end position="376"/>
    </location>
</feature>
<organism evidence="4 5">
    <name type="scientific">candidate division WOR-3 bacterium JGI_Cruoil_03_51_56</name>
    <dbReference type="NCBI Taxonomy" id="1973747"/>
    <lineage>
        <taxon>Bacteria</taxon>
        <taxon>Bacteria division WOR-3</taxon>
    </lineage>
</organism>
<evidence type="ECO:0000313" key="5">
    <source>
        <dbReference type="Proteomes" id="UP000215559"/>
    </source>
</evidence>
<dbReference type="InterPro" id="IPR002880">
    <property type="entry name" value="Pyrv_Fd/Flavodoxin_OxRdtase_N"/>
</dbReference>
<dbReference type="PANTHER" id="PTHR43088:SF1">
    <property type="entry name" value="SUBUNIT OF PYRUVATE:FLAVODOXIN OXIDOREDUCTASE"/>
    <property type="match status" value="1"/>
</dbReference>
<dbReference type="SUPFAM" id="SSF52922">
    <property type="entry name" value="TK C-terminal domain-like"/>
    <property type="match status" value="1"/>
</dbReference>
<gene>
    <name evidence="4" type="ORF">CH330_09660</name>
</gene>
<keyword evidence="1 4" id="KW-0560">Oxidoreductase</keyword>
<reference evidence="4 5" key="1">
    <citation type="submission" date="2017-07" db="EMBL/GenBank/DDBJ databases">
        <title>Recovery of genomes from metagenomes via a dereplication, aggregation, and scoring strategy.</title>
        <authorList>
            <person name="Sieber C.M."/>
            <person name="Probst A.J."/>
            <person name="Sharrar A."/>
            <person name="Thomas B.C."/>
            <person name="Hess M."/>
            <person name="Tringe S.G."/>
            <person name="Banfield J.F."/>
        </authorList>
    </citation>
    <scope>NUCLEOTIDE SEQUENCE [LARGE SCALE GENOMIC DNA]</scope>
    <source>
        <strain evidence="4">JGI_Cruoil_03_51_56</strain>
    </source>
</reference>
<dbReference type="NCBIfam" id="NF006412">
    <property type="entry name" value="PRK08659.1"/>
    <property type="match status" value="1"/>
</dbReference>
<dbReference type="Gene3D" id="3.40.50.970">
    <property type="match status" value="1"/>
</dbReference>
<dbReference type="Pfam" id="PF17147">
    <property type="entry name" value="PFOR_II"/>
    <property type="match status" value="1"/>
</dbReference>
<accession>A0A235BNX2</accession>
<evidence type="ECO:0000259" key="2">
    <source>
        <dbReference type="Pfam" id="PF01855"/>
    </source>
</evidence>
<dbReference type="Proteomes" id="UP000215559">
    <property type="component" value="Unassembled WGS sequence"/>
</dbReference>
<dbReference type="CDD" id="cd07034">
    <property type="entry name" value="TPP_PYR_PFOR_IOR-alpha_like"/>
    <property type="match status" value="1"/>
</dbReference>
<evidence type="ECO:0000313" key="4">
    <source>
        <dbReference type="EMBL" id="OYD13941.1"/>
    </source>
</evidence>
<evidence type="ECO:0000259" key="3">
    <source>
        <dbReference type="Pfam" id="PF17147"/>
    </source>
</evidence>
<dbReference type="InterPro" id="IPR033412">
    <property type="entry name" value="PFOR_II"/>
</dbReference>
<dbReference type="InterPro" id="IPR009014">
    <property type="entry name" value="Transketo_C/PFOR_II"/>
</dbReference>
<dbReference type="SUPFAM" id="SSF52518">
    <property type="entry name" value="Thiamin diphosphate-binding fold (THDP-binding)"/>
    <property type="match status" value="1"/>
</dbReference>
<dbReference type="Gene3D" id="3.40.50.920">
    <property type="match status" value="1"/>
</dbReference>
<dbReference type="PANTHER" id="PTHR43088">
    <property type="entry name" value="SUBUNIT OF PYRUVATE:FLAVODOXIN OXIDOREDUCTASE-RELATED"/>
    <property type="match status" value="1"/>
</dbReference>
<feature type="domain" description="Pyruvate flavodoxin/ferredoxin oxidoreductase pyrimidine binding" evidence="2">
    <location>
        <begin position="23"/>
        <end position="249"/>
    </location>
</feature>
<protein>
    <submittedName>
        <fullName evidence="4">2-oxoglutarate synthase subunit alpha</fullName>
        <ecNumber evidence="4">1.2.7.3</ecNumber>
    </submittedName>
</protein>
<dbReference type="EMBL" id="NOZP01000184">
    <property type="protein sequence ID" value="OYD13941.1"/>
    <property type="molecule type" value="Genomic_DNA"/>
</dbReference>
<name>A0A235BNX2_UNCW3</name>
<dbReference type="GO" id="GO:0047553">
    <property type="term" value="F:2-oxoglutarate synthase activity"/>
    <property type="evidence" value="ECO:0007669"/>
    <property type="project" value="UniProtKB-EC"/>
</dbReference>
<dbReference type="InterPro" id="IPR052368">
    <property type="entry name" value="2-oxoacid_oxidoreductase"/>
</dbReference>
<proteinExistence type="predicted"/>
<comment type="caution">
    <text evidence="4">The sequence shown here is derived from an EMBL/GenBank/DDBJ whole genome shotgun (WGS) entry which is preliminary data.</text>
</comment>
<dbReference type="AlphaFoldDB" id="A0A235BNX2"/>